<evidence type="ECO:0000313" key="7">
    <source>
        <dbReference type="EMBL" id="EXJ13577.1"/>
    </source>
</evidence>
<keyword evidence="4" id="KW-0234">DNA repair</keyword>
<keyword evidence="8" id="KW-1185">Reference proteome</keyword>
<dbReference type="GO" id="GO:0003887">
    <property type="term" value="F:DNA-directed DNA polymerase activity"/>
    <property type="evidence" value="ECO:0007669"/>
    <property type="project" value="TreeGrafter"/>
</dbReference>
<dbReference type="GO" id="GO:0006281">
    <property type="term" value="P:DNA repair"/>
    <property type="evidence" value="ECO:0007669"/>
    <property type="project" value="UniProtKB-KW"/>
</dbReference>
<evidence type="ECO:0000256" key="4">
    <source>
        <dbReference type="ARBA" id="ARBA00023204"/>
    </source>
</evidence>
<dbReference type="InterPro" id="IPR025188">
    <property type="entry name" value="DUF4113"/>
</dbReference>
<dbReference type="EMBL" id="AONC01000063">
    <property type="protein sequence ID" value="EXJ13577.1"/>
    <property type="molecule type" value="Genomic_DNA"/>
</dbReference>
<dbReference type="AlphaFoldDB" id="W9VC13"/>
<dbReference type="PANTHER" id="PTHR11076">
    <property type="entry name" value="DNA REPAIR POLYMERASE UMUC / TRANSFERASE FAMILY MEMBER"/>
    <property type="match status" value="1"/>
</dbReference>
<dbReference type="PROSITE" id="PS50173">
    <property type="entry name" value="UMUC"/>
    <property type="match status" value="1"/>
</dbReference>
<dbReference type="GO" id="GO:0042276">
    <property type="term" value="P:error-prone translesion synthesis"/>
    <property type="evidence" value="ECO:0007669"/>
    <property type="project" value="TreeGrafter"/>
</dbReference>
<dbReference type="PATRIC" id="fig|1249627.3.peg.3656"/>
<evidence type="ECO:0000259" key="6">
    <source>
        <dbReference type="PROSITE" id="PS50173"/>
    </source>
</evidence>
<dbReference type="STRING" id="1249627.D779_3580"/>
<protein>
    <submittedName>
        <fullName evidence="7">Error-prone, lesion bypass DNA polymerase V (UmuC)</fullName>
    </submittedName>
</protein>
<dbReference type="InterPro" id="IPR043128">
    <property type="entry name" value="Rev_trsase/Diguanyl_cyclase"/>
</dbReference>
<dbReference type="Pfam" id="PF00817">
    <property type="entry name" value="IMS"/>
    <property type="match status" value="1"/>
</dbReference>
<dbReference type="Gene3D" id="3.40.1170.60">
    <property type="match status" value="1"/>
</dbReference>
<keyword evidence="2" id="KW-0227">DNA damage</keyword>
<dbReference type="GO" id="GO:0003684">
    <property type="term" value="F:damaged DNA binding"/>
    <property type="evidence" value="ECO:0007669"/>
    <property type="project" value="InterPro"/>
</dbReference>
<keyword evidence="5" id="KW-0742">SOS response</keyword>
<evidence type="ECO:0000256" key="1">
    <source>
        <dbReference type="ARBA" id="ARBA00010945"/>
    </source>
</evidence>
<dbReference type="InterPro" id="IPR001126">
    <property type="entry name" value="UmuC"/>
</dbReference>
<dbReference type="GO" id="GO:0009432">
    <property type="term" value="P:SOS response"/>
    <property type="evidence" value="ECO:0007669"/>
    <property type="project" value="UniProtKB-KW"/>
</dbReference>
<keyword evidence="3" id="KW-0741">SOS mutagenesis</keyword>
<dbReference type="eggNOG" id="COG0389">
    <property type="taxonomic scope" value="Bacteria"/>
</dbReference>
<evidence type="ECO:0000256" key="5">
    <source>
        <dbReference type="ARBA" id="ARBA00023236"/>
    </source>
</evidence>
<evidence type="ECO:0000313" key="8">
    <source>
        <dbReference type="Proteomes" id="UP000019460"/>
    </source>
</evidence>
<dbReference type="InterPro" id="IPR043502">
    <property type="entry name" value="DNA/RNA_pol_sf"/>
</dbReference>
<dbReference type="Proteomes" id="UP000019460">
    <property type="component" value="Unassembled WGS sequence"/>
</dbReference>
<evidence type="ECO:0000256" key="2">
    <source>
        <dbReference type="ARBA" id="ARBA00022763"/>
    </source>
</evidence>
<organism evidence="7 8">
    <name type="scientific">Imhoffiella purpurea</name>
    <dbReference type="NCBI Taxonomy" id="1249627"/>
    <lineage>
        <taxon>Bacteria</taxon>
        <taxon>Pseudomonadati</taxon>
        <taxon>Pseudomonadota</taxon>
        <taxon>Gammaproteobacteria</taxon>
        <taxon>Chromatiales</taxon>
        <taxon>Chromatiaceae</taxon>
        <taxon>Imhoffiella</taxon>
    </lineage>
</organism>
<dbReference type="Pfam" id="PF11799">
    <property type="entry name" value="IMS_C"/>
    <property type="match status" value="1"/>
</dbReference>
<name>W9VC13_9GAMM</name>
<dbReference type="GO" id="GO:0005829">
    <property type="term" value="C:cytosol"/>
    <property type="evidence" value="ECO:0007669"/>
    <property type="project" value="TreeGrafter"/>
</dbReference>
<dbReference type="InterPro" id="IPR050116">
    <property type="entry name" value="DNA_polymerase-Y"/>
</dbReference>
<evidence type="ECO:0000256" key="3">
    <source>
        <dbReference type="ARBA" id="ARBA00023199"/>
    </source>
</evidence>
<reference evidence="7 8" key="1">
    <citation type="submission" date="2012-11" db="EMBL/GenBank/DDBJ databases">
        <title>Genome assembly of Thiorhodococcus sp. AK35.</title>
        <authorList>
            <person name="Nupur N."/>
            <person name="Khatri I."/>
            <person name="Subramanian S."/>
            <person name="Pinnaka A."/>
        </authorList>
    </citation>
    <scope>NUCLEOTIDE SEQUENCE [LARGE SCALE GENOMIC DNA]</scope>
    <source>
        <strain evidence="7 8">AK35</strain>
    </source>
</reference>
<dbReference type="OrthoDB" id="5754673at2"/>
<accession>W9VC13</accession>
<dbReference type="InterPro" id="IPR017961">
    <property type="entry name" value="DNA_pol_Y-fam_little_finger"/>
</dbReference>
<feature type="domain" description="UmuC" evidence="6">
    <location>
        <begin position="2"/>
        <end position="184"/>
    </location>
</feature>
<dbReference type="Gene3D" id="3.30.70.270">
    <property type="match status" value="1"/>
</dbReference>
<proteinExistence type="inferred from homology"/>
<dbReference type="RefSeq" id="WP_081763588.1">
    <property type="nucleotide sequence ID" value="NZ_AONC01000063.1"/>
</dbReference>
<sequence>MLALVDCNNFYASCERLFRPDLEGRPIVVLSNNDGCVIARSNEAKALGVAMGAPFFKLEPRLREQLQVFSSNYALYGDLSRRVMQVLSGFAPRIEVYSIDECFLDLGGSPDPTAECLGIARTVRQWTGIPVSIGIAPTKTLAKLANRLAKQGRSPDGPVLDWSRLTEPESHLAATPVEDLWGISKRWGQRLRALGIADALALREAGPKGLRQQLGVVVERLVWELRGQSCLALEEMAPPRRQIRVSRSFGAAVTQWGGLRAAVTRFATRAGEKLRAQSLAAPALTVFIQTDPFDTSRPFYSNAITLPFVQPTQDSSALIHHAIQGAKRLWRHGNAYRKAGVLLPDLAPARLGQGDFFVDPGGAEQSAQRMATLDAINTRFGRDTLRFGSELVGIHWHRKARMISKVSTTCWTGLPWVWAT</sequence>
<gene>
    <name evidence="7" type="ORF">D779_3580</name>
</gene>
<comment type="caution">
    <text evidence="7">The sequence shown here is derived from an EMBL/GenBank/DDBJ whole genome shotgun (WGS) entry which is preliminary data.</text>
</comment>
<dbReference type="CDD" id="cd01700">
    <property type="entry name" value="PolY_Pol_V_umuC"/>
    <property type="match status" value="1"/>
</dbReference>
<comment type="similarity">
    <text evidence="1">Belongs to the DNA polymerase type-Y family.</text>
</comment>
<dbReference type="Pfam" id="PF13438">
    <property type="entry name" value="DUF4113"/>
    <property type="match status" value="1"/>
</dbReference>
<dbReference type="PANTHER" id="PTHR11076:SF34">
    <property type="entry name" value="PROTEIN UMUC"/>
    <property type="match status" value="1"/>
</dbReference>
<dbReference type="SUPFAM" id="SSF56672">
    <property type="entry name" value="DNA/RNA polymerases"/>
    <property type="match status" value="1"/>
</dbReference>